<proteinExistence type="predicted"/>
<keyword evidence="2" id="KW-1185">Reference proteome</keyword>
<reference evidence="1 2" key="1">
    <citation type="submission" date="2018-06" db="EMBL/GenBank/DDBJ databases">
        <authorList>
            <consortium name="Pathogen Informatics"/>
            <person name="Doyle S."/>
        </authorList>
    </citation>
    <scope>NUCLEOTIDE SEQUENCE [LARGE SCALE GENOMIC DNA]</scope>
    <source>
        <strain evidence="1 2">NCTC10699</strain>
    </source>
</reference>
<accession>A0A379B8R5</accession>
<name>A0A379B8R5_9PAST</name>
<dbReference type="Proteomes" id="UP000254280">
    <property type="component" value="Unassembled WGS sequence"/>
</dbReference>
<protein>
    <submittedName>
        <fullName evidence="1">Uncharacterized protein</fullName>
    </submittedName>
</protein>
<evidence type="ECO:0000313" key="1">
    <source>
        <dbReference type="EMBL" id="SUB34480.1"/>
    </source>
</evidence>
<evidence type="ECO:0000313" key="2">
    <source>
        <dbReference type="Proteomes" id="UP000254280"/>
    </source>
</evidence>
<dbReference type="EMBL" id="UGSS01000002">
    <property type="protein sequence ID" value="SUB34480.1"/>
    <property type="molecule type" value="Genomic_DNA"/>
</dbReference>
<dbReference type="AlphaFoldDB" id="A0A379B8R5"/>
<gene>
    <name evidence="1" type="ORF">NCTC10699_02149</name>
</gene>
<sequence>MMANVKMVKMTFSVEIDGEIIIQHEIEEQVEKRSYFSQERKLTKDIINKMNEFYSDRWVDTKPWFDSEDKGKQ</sequence>
<organism evidence="1 2">
    <name type="scientific">[Pasteurella] mairii</name>
    <dbReference type="NCBI Taxonomy" id="757"/>
    <lineage>
        <taxon>Bacteria</taxon>
        <taxon>Pseudomonadati</taxon>
        <taxon>Pseudomonadota</taxon>
        <taxon>Gammaproteobacteria</taxon>
        <taxon>Pasteurellales</taxon>
        <taxon>Pasteurellaceae</taxon>
    </lineage>
</organism>